<protein>
    <submittedName>
        <fullName evidence="4">Methionine gamma-lyase</fullName>
        <ecNumber evidence="4">4.4.1.11</ecNumber>
    </submittedName>
</protein>
<dbReference type="GO" id="GO:0018826">
    <property type="term" value="F:methionine gamma-lyase activity"/>
    <property type="evidence" value="ECO:0007669"/>
    <property type="project" value="UniProtKB-EC"/>
</dbReference>
<sequence>MAQHPASMTHSTYTEEERHYYSINDGLIRLSIELEDVRDLIADIEQALK</sequence>
<dbReference type="GO" id="GO:0019346">
    <property type="term" value="P:transsulfuration"/>
    <property type="evidence" value="ECO:0007669"/>
    <property type="project" value="InterPro"/>
</dbReference>
<reference evidence="4 5" key="1">
    <citation type="journal article" date="2012" name="BMC Genomics">
        <title>Comparative genomics of bacteria in the genus Providencia isolated from wild Drosophila melanogaster.</title>
        <authorList>
            <person name="Galac M.R."/>
            <person name="Lazzaro B.P."/>
        </authorList>
    </citation>
    <scope>NUCLEOTIDE SEQUENCE [LARGE SCALE GENOMIC DNA]</scope>
    <source>
        <strain evidence="4 5">DSM 19967</strain>
    </source>
</reference>
<evidence type="ECO:0000256" key="1">
    <source>
        <dbReference type="ARBA" id="ARBA00001933"/>
    </source>
</evidence>
<keyword evidence="2 3" id="KW-0663">Pyridoxal phosphate</keyword>
<dbReference type="EC" id="4.4.1.11" evidence="4"/>
<dbReference type="PANTHER" id="PTHR11808:SF80">
    <property type="entry name" value="CYSTATHIONINE GAMMA-LYASE"/>
    <property type="match status" value="1"/>
</dbReference>
<organism evidence="4 5">
    <name type="scientific">Providencia sneebia DSM 19967</name>
    <dbReference type="NCBI Taxonomy" id="1141660"/>
    <lineage>
        <taxon>Bacteria</taxon>
        <taxon>Pseudomonadati</taxon>
        <taxon>Pseudomonadota</taxon>
        <taxon>Gammaproteobacteria</taxon>
        <taxon>Enterobacterales</taxon>
        <taxon>Morganellaceae</taxon>
        <taxon>Providencia</taxon>
    </lineage>
</organism>
<keyword evidence="4" id="KW-0456">Lyase</keyword>
<comment type="cofactor">
    <cofactor evidence="1 3">
        <name>pyridoxal 5'-phosphate</name>
        <dbReference type="ChEBI" id="CHEBI:597326"/>
    </cofactor>
</comment>
<evidence type="ECO:0000256" key="3">
    <source>
        <dbReference type="RuleBase" id="RU362118"/>
    </source>
</evidence>
<comment type="caution">
    <text evidence="4">The sequence shown here is derived from an EMBL/GenBank/DDBJ whole genome shotgun (WGS) entry which is preliminary data.</text>
</comment>
<dbReference type="EMBL" id="AKKN01000012">
    <property type="protein sequence ID" value="EKT54066.1"/>
    <property type="molecule type" value="Genomic_DNA"/>
</dbReference>
<dbReference type="AlphaFoldDB" id="K8W2M8"/>
<dbReference type="GO" id="GO:0005737">
    <property type="term" value="C:cytoplasm"/>
    <property type="evidence" value="ECO:0007669"/>
    <property type="project" value="TreeGrafter"/>
</dbReference>
<proteinExistence type="inferred from homology"/>
<dbReference type="SUPFAM" id="SSF53383">
    <property type="entry name" value="PLP-dependent transferases"/>
    <property type="match status" value="1"/>
</dbReference>
<dbReference type="GO" id="GO:0030170">
    <property type="term" value="F:pyridoxal phosphate binding"/>
    <property type="evidence" value="ECO:0007669"/>
    <property type="project" value="InterPro"/>
</dbReference>
<name>K8W2M8_9GAMM</name>
<accession>K8W2M8</accession>
<gene>
    <name evidence="4" type="ORF">OO7_14233</name>
</gene>
<dbReference type="InterPro" id="IPR015422">
    <property type="entry name" value="PyrdxlP-dep_Trfase_small"/>
</dbReference>
<dbReference type="Gene3D" id="3.90.1150.10">
    <property type="entry name" value="Aspartate Aminotransferase, domain 1"/>
    <property type="match status" value="1"/>
</dbReference>
<keyword evidence="5" id="KW-1185">Reference proteome</keyword>
<evidence type="ECO:0000313" key="4">
    <source>
        <dbReference type="EMBL" id="EKT54066.1"/>
    </source>
</evidence>
<dbReference type="InterPro" id="IPR000277">
    <property type="entry name" value="Cys/Met-Metab_PyrdxlP-dep_enz"/>
</dbReference>
<dbReference type="PANTHER" id="PTHR11808">
    <property type="entry name" value="TRANS-SULFURATION ENZYME FAMILY MEMBER"/>
    <property type="match status" value="1"/>
</dbReference>
<evidence type="ECO:0000256" key="2">
    <source>
        <dbReference type="ARBA" id="ARBA00022898"/>
    </source>
</evidence>
<dbReference type="PATRIC" id="fig|1141660.3.peg.2844"/>
<dbReference type="HOGENOM" id="CLU_018986_8_6_6"/>
<comment type="similarity">
    <text evidence="3">Belongs to the trans-sulfuration enzymes family.</text>
</comment>
<dbReference type="Proteomes" id="UP000010290">
    <property type="component" value="Chromosome"/>
</dbReference>
<dbReference type="InterPro" id="IPR015424">
    <property type="entry name" value="PyrdxlP-dep_Trfase"/>
</dbReference>
<evidence type="ECO:0000313" key="5">
    <source>
        <dbReference type="Proteomes" id="UP000010290"/>
    </source>
</evidence>
<dbReference type="Pfam" id="PF01053">
    <property type="entry name" value="Cys_Met_Meta_PP"/>
    <property type="match status" value="1"/>
</dbReference>